<proteinExistence type="predicted"/>
<evidence type="ECO:0000313" key="2">
    <source>
        <dbReference type="Proteomes" id="UP000824133"/>
    </source>
</evidence>
<evidence type="ECO:0000313" key="1">
    <source>
        <dbReference type="EMBL" id="HIY79810.1"/>
    </source>
</evidence>
<organism evidence="1 2">
    <name type="scientific">Candidatus Olsenella excrementavium</name>
    <dbReference type="NCBI Taxonomy" id="2838709"/>
    <lineage>
        <taxon>Bacteria</taxon>
        <taxon>Bacillati</taxon>
        <taxon>Actinomycetota</taxon>
        <taxon>Coriobacteriia</taxon>
        <taxon>Coriobacteriales</taxon>
        <taxon>Atopobiaceae</taxon>
        <taxon>Olsenella</taxon>
    </lineage>
</organism>
<dbReference type="AlphaFoldDB" id="A0A9D1ZBS8"/>
<gene>
    <name evidence="1" type="ORF">IAA42_05180</name>
</gene>
<dbReference type="SUPFAM" id="SSF143081">
    <property type="entry name" value="BB1717-like"/>
    <property type="match status" value="1"/>
</dbReference>
<reference evidence="1" key="1">
    <citation type="journal article" date="2021" name="PeerJ">
        <title>Extensive microbial diversity within the chicken gut microbiome revealed by metagenomics and culture.</title>
        <authorList>
            <person name="Gilroy R."/>
            <person name="Ravi A."/>
            <person name="Getino M."/>
            <person name="Pursley I."/>
            <person name="Horton D.L."/>
            <person name="Alikhan N.F."/>
            <person name="Baker D."/>
            <person name="Gharbi K."/>
            <person name="Hall N."/>
            <person name="Watson M."/>
            <person name="Adriaenssens E.M."/>
            <person name="Foster-Nyarko E."/>
            <person name="Jarju S."/>
            <person name="Secka A."/>
            <person name="Antonio M."/>
            <person name="Oren A."/>
            <person name="Chaudhuri R.R."/>
            <person name="La Ragione R."/>
            <person name="Hildebrand F."/>
            <person name="Pallen M.J."/>
        </authorList>
    </citation>
    <scope>NUCLEOTIDE SEQUENCE</scope>
    <source>
        <strain evidence="1">ChiHjej10B9-743</strain>
    </source>
</reference>
<dbReference type="Pfam" id="PF02586">
    <property type="entry name" value="SRAP"/>
    <property type="match status" value="1"/>
</dbReference>
<protein>
    <submittedName>
        <fullName evidence="1">SOS response-associated peptidase</fullName>
    </submittedName>
</protein>
<reference evidence="1" key="2">
    <citation type="submission" date="2021-04" db="EMBL/GenBank/DDBJ databases">
        <authorList>
            <person name="Gilroy R."/>
        </authorList>
    </citation>
    <scope>NUCLEOTIDE SEQUENCE</scope>
    <source>
        <strain evidence="1">ChiHjej10B9-743</strain>
    </source>
</reference>
<sequence>MTEKVEGERTGRSVRHQHLFRRPGARAFPLAAMREGGQFSIVTTKPNASVVPIHGRMPLVLSLGKSSMWLDSDFVNLANRSDLGLSSQPE</sequence>
<dbReference type="GO" id="GO:0106300">
    <property type="term" value="P:protein-DNA covalent cross-linking repair"/>
    <property type="evidence" value="ECO:0007669"/>
    <property type="project" value="InterPro"/>
</dbReference>
<dbReference type="Proteomes" id="UP000824133">
    <property type="component" value="Unassembled WGS sequence"/>
</dbReference>
<dbReference type="InterPro" id="IPR036590">
    <property type="entry name" value="SRAP-like"/>
</dbReference>
<dbReference type="GO" id="GO:0003697">
    <property type="term" value="F:single-stranded DNA binding"/>
    <property type="evidence" value="ECO:0007669"/>
    <property type="project" value="InterPro"/>
</dbReference>
<name>A0A9D1ZBS8_9ACTN</name>
<dbReference type="EMBL" id="DXCP01000037">
    <property type="protein sequence ID" value="HIY79810.1"/>
    <property type="molecule type" value="Genomic_DNA"/>
</dbReference>
<accession>A0A9D1ZBS8</accession>
<comment type="caution">
    <text evidence="1">The sequence shown here is derived from an EMBL/GenBank/DDBJ whole genome shotgun (WGS) entry which is preliminary data.</text>
</comment>
<dbReference type="Gene3D" id="3.90.1680.10">
    <property type="entry name" value="SOS response associated peptidase-like"/>
    <property type="match status" value="1"/>
</dbReference>
<dbReference type="InterPro" id="IPR003738">
    <property type="entry name" value="SRAP"/>
</dbReference>